<name>A0A379ZCV4_9GAMM</name>
<dbReference type="GO" id="GO:0032259">
    <property type="term" value="P:methylation"/>
    <property type="evidence" value="ECO:0007669"/>
    <property type="project" value="UniProtKB-KW"/>
</dbReference>
<dbReference type="PANTHER" id="PTHR43667">
    <property type="entry name" value="CYCLOPROPANE-FATTY-ACYL-PHOSPHOLIPID SYNTHASE"/>
    <property type="match status" value="1"/>
</dbReference>
<organism evidence="2 3">
    <name type="scientific">Shewanella morhuae</name>
    <dbReference type="NCBI Taxonomy" id="365591"/>
    <lineage>
        <taxon>Bacteria</taxon>
        <taxon>Pseudomonadati</taxon>
        <taxon>Pseudomonadota</taxon>
        <taxon>Gammaproteobacteria</taxon>
        <taxon>Alteromonadales</taxon>
        <taxon>Shewanellaceae</taxon>
        <taxon>Shewanella</taxon>
    </lineage>
</organism>
<dbReference type="Gene3D" id="3.40.50.150">
    <property type="entry name" value="Vaccinia Virus protein VP39"/>
    <property type="match status" value="1"/>
</dbReference>
<proteinExistence type="predicted"/>
<reference evidence="2 3" key="1">
    <citation type="submission" date="2018-06" db="EMBL/GenBank/DDBJ databases">
        <authorList>
            <consortium name="Pathogen Informatics"/>
            <person name="Doyle S."/>
        </authorList>
    </citation>
    <scope>NUCLEOTIDE SEQUENCE [LARGE SCALE GENOMIC DNA]</scope>
    <source>
        <strain evidence="2 3">NCTC10736</strain>
    </source>
</reference>
<accession>A0A379ZCV4</accession>
<dbReference type="AlphaFoldDB" id="A0A379ZCV4"/>
<protein>
    <submittedName>
        <fullName evidence="2">Trans-aconitate methyltransferase</fullName>
    </submittedName>
</protein>
<evidence type="ECO:0000313" key="2">
    <source>
        <dbReference type="EMBL" id="SUI59519.1"/>
    </source>
</evidence>
<dbReference type="Proteomes" id="UP000255061">
    <property type="component" value="Unassembled WGS sequence"/>
</dbReference>
<dbReference type="PANTHER" id="PTHR43667:SF2">
    <property type="entry name" value="FATTY ACID C-METHYL TRANSFERASE"/>
    <property type="match status" value="1"/>
</dbReference>
<dbReference type="CDD" id="cd02440">
    <property type="entry name" value="AdoMet_MTases"/>
    <property type="match status" value="1"/>
</dbReference>
<dbReference type="InterPro" id="IPR041698">
    <property type="entry name" value="Methyltransf_25"/>
</dbReference>
<sequence>MLLDELDFAGLYQQQMQLAGRTTKKPEHWDKRAEAMANDCAPANDGYLTQLLAKIDLRGASTLFDMGCGPGSVCLNIAENLTHVYGVDYSQGMLDVAHHRANAMGLNNVTLLNKSWEDDWQDIPQCDIAVASRSTLVSDLCAALIKLNDKAKLRVYTTHTVSTSFVDVEIQAAIGRKVIELPNYIFAVNILYQMGINPQVDYIKSNNCLDKNNNFEQFSKTIDWSLGGLTDEENNRLFDYYQHKSRIGEALISPSRDWALVYWDKVALSK</sequence>
<evidence type="ECO:0000259" key="1">
    <source>
        <dbReference type="Pfam" id="PF13649"/>
    </source>
</evidence>
<dbReference type="RefSeq" id="WP_115405207.1">
    <property type="nucleotide sequence ID" value="NZ_BPFE01000009.1"/>
</dbReference>
<dbReference type="InterPro" id="IPR050723">
    <property type="entry name" value="CFA/CMAS"/>
</dbReference>
<keyword evidence="2" id="KW-0489">Methyltransferase</keyword>
<dbReference type="SUPFAM" id="SSF53335">
    <property type="entry name" value="S-adenosyl-L-methionine-dependent methyltransferases"/>
    <property type="match status" value="1"/>
</dbReference>
<feature type="domain" description="Methyltransferase" evidence="1">
    <location>
        <begin position="65"/>
        <end position="134"/>
    </location>
</feature>
<dbReference type="GO" id="GO:0008168">
    <property type="term" value="F:methyltransferase activity"/>
    <property type="evidence" value="ECO:0007669"/>
    <property type="project" value="UniProtKB-KW"/>
</dbReference>
<dbReference type="EMBL" id="UGYV01000001">
    <property type="protein sequence ID" value="SUI59519.1"/>
    <property type="molecule type" value="Genomic_DNA"/>
</dbReference>
<evidence type="ECO:0000313" key="3">
    <source>
        <dbReference type="Proteomes" id="UP000255061"/>
    </source>
</evidence>
<dbReference type="Pfam" id="PF13649">
    <property type="entry name" value="Methyltransf_25"/>
    <property type="match status" value="1"/>
</dbReference>
<gene>
    <name evidence="2" type="ORF">NCTC10736_00131</name>
</gene>
<dbReference type="InterPro" id="IPR029063">
    <property type="entry name" value="SAM-dependent_MTases_sf"/>
</dbReference>
<keyword evidence="2" id="KW-0808">Transferase</keyword>